<dbReference type="Pfam" id="PF00071">
    <property type="entry name" value="Ras"/>
    <property type="match status" value="1"/>
</dbReference>
<dbReference type="InterPro" id="IPR001806">
    <property type="entry name" value="Small_GTPase"/>
</dbReference>
<dbReference type="Gene3D" id="3.40.50.300">
    <property type="entry name" value="P-loop containing nucleotide triphosphate hydrolases"/>
    <property type="match status" value="1"/>
</dbReference>
<dbReference type="InterPro" id="IPR050209">
    <property type="entry name" value="Rab_GTPases_membrane_traffic"/>
</dbReference>
<dbReference type="InterPro" id="IPR027417">
    <property type="entry name" value="P-loop_NTPase"/>
</dbReference>
<protein>
    <submittedName>
        <fullName evidence="1">Uncharacterized protein</fullName>
    </submittedName>
</protein>
<evidence type="ECO:0000313" key="2">
    <source>
        <dbReference type="Proteomes" id="UP000245119"/>
    </source>
</evidence>
<dbReference type="SUPFAM" id="SSF52540">
    <property type="entry name" value="P-loop containing nucleoside triphosphate hydrolases"/>
    <property type="match status" value="1"/>
</dbReference>
<comment type="caution">
    <text evidence="1">The sequence shown here is derived from an EMBL/GenBank/DDBJ whole genome shotgun (WGS) entry which is preliminary data.</text>
</comment>
<dbReference type="GO" id="GO:0005525">
    <property type="term" value="F:GTP binding"/>
    <property type="evidence" value="ECO:0007669"/>
    <property type="project" value="InterPro"/>
</dbReference>
<dbReference type="PRINTS" id="PR00449">
    <property type="entry name" value="RASTRNSFRMNG"/>
</dbReference>
<reference evidence="1 2" key="1">
    <citation type="submission" date="2018-04" db="EMBL/GenBank/DDBJ databases">
        <title>The genome of golden apple snail Pomacea canaliculata provides insight into stress tolerance and invasive adaptation.</title>
        <authorList>
            <person name="Liu C."/>
            <person name="Liu B."/>
            <person name="Ren Y."/>
            <person name="Zhang Y."/>
            <person name="Wang H."/>
            <person name="Li S."/>
            <person name="Jiang F."/>
            <person name="Yin L."/>
            <person name="Zhang G."/>
            <person name="Qian W."/>
            <person name="Fan W."/>
        </authorList>
    </citation>
    <scope>NUCLEOTIDE SEQUENCE [LARGE SCALE GENOMIC DNA]</scope>
    <source>
        <strain evidence="1">SZHN2017</strain>
        <tissue evidence="1">Muscle</tissue>
    </source>
</reference>
<name>A0A2T7NIW4_POMCA</name>
<dbReference type="EMBL" id="PZQS01000012">
    <property type="protein sequence ID" value="PVD21095.1"/>
    <property type="molecule type" value="Genomic_DNA"/>
</dbReference>
<proteinExistence type="predicted"/>
<dbReference type="GO" id="GO:0003924">
    <property type="term" value="F:GTPase activity"/>
    <property type="evidence" value="ECO:0007669"/>
    <property type="project" value="InterPro"/>
</dbReference>
<dbReference type="AlphaFoldDB" id="A0A2T7NIW4"/>
<gene>
    <name evidence="1" type="ORF">C0Q70_19261</name>
</gene>
<sequence length="171" mass="18772">MTGPLFKVILVGDAGVGKLLSFAASKMKTTSSVKTPPQRWAWKAAYILCLRLKELSILDEPASLYGLSRWESEVMESAPAAVKFLVGNKADLHKAVLPEAIQAFAHAHNCQAAFLTSAKTREGLDGALASLGVHLMEKYDRHSHRKDEDRLWREGSGMHVHGDENRGSKCC</sequence>
<dbReference type="SMART" id="SM00175">
    <property type="entry name" value="RAB"/>
    <property type="match status" value="1"/>
</dbReference>
<dbReference type="PANTHER" id="PTHR47979">
    <property type="entry name" value="DRAB11-RELATED"/>
    <property type="match status" value="1"/>
</dbReference>
<keyword evidence="2" id="KW-1185">Reference proteome</keyword>
<dbReference type="STRING" id="400727.A0A2T7NIW4"/>
<organism evidence="1 2">
    <name type="scientific">Pomacea canaliculata</name>
    <name type="common">Golden apple snail</name>
    <dbReference type="NCBI Taxonomy" id="400727"/>
    <lineage>
        <taxon>Eukaryota</taxon>
        <taxon>Metazoa</taxon>
        <taxon>Spiralia</taxon>
        <taxon>Lophotrochozoa</taxon>
        <taxon>Mollusca</taxon>
        <taxon>Gastropoda</taxon>
        <taxon>Caenogastropoda</taxon>
        <taxon>Architaenioglossa</taxon>
        <taxon>Ampullarioidea</taxon>
        <taxon>Ampullariidae</taxon>
        <taxon>Pomacea</taxon>
    </lineage>
</organism>
<accession>A0A2T7NIW4</accession>
<dbReference type="Proteomes" id="UP000245119">
    <property type="component" value="Linkage Group LG12"/>
</dbReference>
<evidence type="ECO:0000313" key="1">
    <source>
        <dbReference type="EMBL" id="PVD21095.1"/>
    </source>
</evidence>